<keyword evidence="1" id="KW-0808">Transferase</keyword>
<proteinExistence type="predicted"/>
<name>A0A438HWH6_VITVI</name>
<reference evidence="1 2" key="1">
    <citation type="journal article" date="2018" name="PLoS Genet.">
        <title>Population sequencing reveals clonal diversity and ancestral inbreeding in the grapevine cultivar Chardonnay.</title>
        <authorList>
            <person name="Roach M.J."/>
            <person name="Johnson D.L."/>
            <person name="Bohlmann J."/>
            <person name="van Vuuren H.J."/>
            <person name="Jones S.J."/>
            <person name="Pretorius I.S."/>
            <person name="Schmidt S.A."/>
            <person name="Borneman A.R."/>
        </authorList>
    </citation>
    <scope>NUCLEOTIDE SEQUENCE [LARGE SCALE GENOMIC DNA]</scope>
    <source>
        <strain evidence="2">cv. Chardonnay</strain>
        <tissue evidence="1">Leaf</tissue>
    </source>
</reference>
<evidence type="ECO:0000313" key="1">
    <source>
        <dbReference type="EMBL" id="RVW88750.1"/>
    </source>
</evidence>
<dbReference type="PANTHER" id="PTHR38134">
    <property type="entry name" value="SLR1395 PROTEIN"/>
    <property type="match status" value="1"/>
</dbReference>
<keyword evidence="1" id="KW-0418">Kinase</keyword>
<gene>
    <name evidence="1" type="primary">ARA1_5</name>
    <name evidence="1" type="ORF">CK203_034706</name>
</gene>
<dbReference type="PANTHER" id="PTHR38134:SF2">
    <property type="entry name" value="GALACTOKINASE"/>
    <property type="match status" value="1"/>
</dbReference>
<protein>
    <submittedName>
        <fullName evidence="1">L-arabinokinase</fullName>
    </submittedName>
</protein>
<dbReference type="Proteomes" id="UP000288805">
    <property type="component" value="Unassembled WGS sequence"/>
</dbReference>
<dbReference type="GO" id="GO:0016301">
    <property type="term" value="F:kinase activity"/>
    <property type="evidence" value="ECO:0007669"/>
    <property type="project" value="UniProtKB-KW"/>
</dbReference>
<dbReference type="EMBL" id="QGNW01000170">
    <property type="protein sequence ID" value="RVW88750.1"/>
    <property type="molecule type" value="Genomic_DNA"/>
</dbReference>
<dbReference type="AlphaFoldDB" id="A0A438HWH6"/>
<dbReference type="InterPro" id="IPR053205">
    <property type="entry name" value="GHMP_kinase_L-arabinokinase"/>
</dbReference>
<evidence type="ECO:0000313" key="2">
    <source>
        <dbReference type="Proteomes" id="UP000288805"/>
    </source>
</evidence>
<sequence length="300" mass="34250">MQIAQDYSHCKFLIRLPGYCPMPAFRAVIDVPLVVRRLHKSRAEVRKELGIADGVKLVIFNFGGQTYIKGKEKLSHLIGPVVGKDDPWFVMWDEEDSQIMSWLWNSMQPEISRTCMFLSRAKEIWESVYHTYSKRRKKENIMLEKGSTMSRFALTISKLGENEGSVTVNVANSGRNEGKKTSEKESLWCSYCKKIGTQGRHVGSSIHKESFGQEMELNKEEINKLKRFISKIGKPEGHSHFAQTGKVIGHAREEGGLFLLEAESGTTCLTPYTYLSEHHTPAKEQVWLSHFHLGHPPFYC</sequence>
<accession>A0A438HWH6</accession>
<comment type="caution">
    <text evidence="1">The sequence shown here is derived from an EMBL/GenBank/DDBJ whole genome shotgun (WGS) entry which is preliminary data.</text>
</comment>
<organism evidence="1 2">
    <name type="scientific">Vitis vinifera</name>
    <name type="common">Grape</name>
    <dbReference type="NCBI Taxonomy" id="29760"/>
    <lineage>
        <taxon>Eukaryota</taxon>
        <taxon>Viridiplantae</taxon>
        <taxon>Streptophyta</taxon>
        <taxon>Embryophyta</taxon>
        <taxon>Tracheophyta</taxon>
        <taxon>Spermatophyta</taxon>
        <taxon>Magnoliopsida</taxon>
        <taxon>eudicotyledons</taxon>
        <taxon>Gunneridae</taxon>
        <taxon>Pentapetalae</taxon>
        <taxon>rosids</taxon>
        <taxon>Vitales</taxon>
        <taxon>Vitaceae</taxon>
        <taxon>Viteae</taxon>
        <taxon>Vitis</taxon>
    </lineage>
</organism>